<reference evidence="2 3" key="1">
    <citation type="submission" date="2018-08" db="EMBL/GenBank/DDBJ databases">
        <title>A genome reference for cultivated species of the human gut microbiota.</title>
        <authorList>
            <person name="Zou Y."/>
            <person name="Xue W."/>
            <person name="Luo G."/>
        </authorList>
    </citation>
    <scope>NUCLEOTIDE SEQUENCE [LARGE SCALE GENOMIC DNA]</scope>
    <source>
        <strain evidence="2 3">AF25-21</strain>
    </source>
</reference>
<feature type="compositionally biased region" description="Basic and acidic residues" evidence="1">
    <location>
        <begin position="53"/>
        <end position="70"/>
    </location>
</feature>
<dbReference type="Pfam" id="PF12687">
    <property type="entry name" value="DUF3801"/>
    <property type="match status" value="1"/>
</dbReference>
<evidence type="ECO:0000313" key="2">
    <source>
        <dbReference type="EMBL" id="RGR47288.1"/>
    </source>
</evidence>
<accession>A0A412ENY4</accession>
<comment type="caution">
    <text evidence="2">The sequence shown here is derived from an EMBL/GenBank/DDBJ whole genome shotgun (WGS) entry which is preliminary data.</text>
</comment>
<feature type="compositionally biased region" description="Basic residues" evidence="1">
    <location>
        <begin position="152"/>
        <end position="187"/>
    </location>
</feature>
<protein>
    <submittedName>
        <fullName evidence="2">PcfB family protein</fullName>
    </submittedName>
</protein>
<name>A0A412ENY4_9FIRM</name>
<organism evidence="2 3">
    <name type="scientific">Blautia obeum</name>
    <dbReference type="NCBI Taxonomy" id="40520"/>
    <lineage>
        <taxon>Bacteria</taxon>
        <taxon>Bacillati</taxon>
        <taxon>Bacillota</taxon>
        <taxon>Clostridia</taxon>
        <taxon>Lachnospirales</taxon>
        <taxon>Lachnospiraceae</taxon>
        <taxon>Blautia</taxon>
    </lineage>
</organism>
<dbReference type="InterPro" id="IPR024234">
    <property type="entry name" value="DUF3801"/>
</dbReference>
<dbReference type="EMBL" id="QRUH01000011">
    <property type="protein sequence ID" value="RGR47288.1"/>
    <property type="molecule type" value="Genomic_DNA"/>
</dbReference>
<sequence length="187" mass="21786">MQDEVNEKIIALCVQTTRMSTGVLKASMRKFLDGMSRQKQKRVQVKQAVKTGKAQEKGREKERKRQEMKKPHGKQTIKQLIAQGAQLTNIQITDQNIKSFDRVARKYGIDYSLKKDSHVEPPLYLVFFKSKDVDVMTAAFKEYAGIELDQSKKKKPSVRKKLQKTQERKAKHRQRVKTKQKVRGQER</sequence>
<dbReference type="RefSeq" id="WP_117826105.1">
    <property type="nucleotide sequence ID" value="NZ_QRUH01000011.1"/>
</dbReference>
<evidence type="ECO:0000313" key="3">
    <source>
        <dbReference type="Proteomes" id="UP000285839"/>
    </source>
</evidence>
<dbReference type="Proteomes" id="UP000285839">
    <property type="component" value="Unassembled WGS sequence"/>
</dbReference>
<gene>
    <name evidence="2" type="ORF">DWY46_13175</name>
</gene>
<feature type="region of interest" description="Disordered" evidence="1">
    <location>
        <begin position="35"/>
        <end position="75"/>
    </location>
</feature>
<dbReference type="AlphaFoldDB" id="A0A412ENY4"/>
<evidence type="ECO:0000256" key="1">
    <source>
        <dbReference type="SAM" id="MobiDB-lite"/>
    </source>
</evidence>
<feature type="region of interest" description="Disordered" evidence="1">
    <location>
        <begin position="150"/>
        <end position="187"/>
    </location>
</feature>
<proteinExistence type="predicted"/>